<dbReference type="Proteomes" id="UP000193411">
    <property type="component" value="Unassembled WGS sequence"/>
</dbReference>
<dbReference type="STRING" id="765915.A0A1Y2HWM0"/>
<dbReference type="GO" id="GO:0005975">
    <property type="term" value="P:carbohydrate metabolic process"/>
    <property type="evidence" value="ECO:0007669"/>
    <property type="project" value="InterPro"/>
</dbReference>
<keyword evidence="9" id="KW-1185">Reference proteome</keyword>
<keyword evidence="4 5" id="KW-0413">Isomerase</keyword>
<evidence type="ECO:0000313" key="9">
    <source>
        <dbReference type="Proteomes" id="UP000193411"/>
    </source>
</evidence>
<sequence length="298" mass="32485">MPFTADKDTFHAHLAANAKTGFTVHYYGATVSSWTVNGHEQLFLSKKAILNGTKAIRIPLVFPQFGTVATSKLPQHGFARCSFWKLTQLTESGDQLAATFTLTPDQVDPALRALWDYKFELAYDVTLDGAAGTLKTALRVKNFEADRTFDFTWLLHTYLRVPTLSGLEVQGLSGFSYTDKTRQLQTFNQSGAITITEEVDRVFPSVTPITAPLQVVVGGKPIASIERTPGKGSNGFADVVVWNPWADKAKGMADFGDDEYHEMVCVEVGDVANPVKVGPGEVREAGQVIRAVAAIAKL</sequence>
<feature type="active site" evidence="6">
    <location>
        <position position="267"/>
    </location>
</feature>
<evidence type="ECO:0000256" key="7">
    <source>
        <dbReference type="PIRSR" id="PIRSR016020-2"/>
    </source>
</evidence>
<dbReference type="InterPro" id="IPR014718">
    <property type="entry name" value="GH-type_carb-bd"/>
</dbReference>
<dbReference type="InterPro" id="IPR008183">
    <property type="entry name" value="Aldose_1/G6P_1-epimerase"/>
</dbReference>
<evidence type="ECO:0000256" key="4">
    <source>
        <dbReference type="ARBA" id="ARBA00023235"/>
    </source>
</evidence>
<comment type="catalytic activity">
    <reaction evidence="1">
        <text>alpha-D-glucose 6-phosphate = beta-D-glucose 6-phosphate</text>
        <dbReference type="Rhea" id="RHEA:16249"/>
        <dbReference type="ChEBI" id="CHEBI:58225"/>
        <dbReference type="ChEBI" id="CHEBI:58247"/>
        <dbReference type="EC" id="5.1.3.15"/>
    </reaction>
</comment>
<dbReference type="PANTHER" id="PTHR11122:SF13">
    <property type="entry name" value="GLUCOSE-6-PHOSPHATE 1-EPIMERASE"/>
    <property type="match status" value="1"/>
</dbReference>
<dbReference type="GO" id="GO:0047938">
    <property type="term" value="F:glucose-6-phosphate 1-epimerase activity"/>
    <property type="evidence" value="ECO:0007669"/>
    <property type="project" value="UniProtKB-UniRule"/>
</dbReference>
<dbReference type="EC" id="5.1.3.15" evidence="3 5"/>
<comment type="similarity">
    <text evidence="2 5">Belongs to the glucose-6-phosphate 1-epimerase family.</text>
</comment>
<dbReference type="Pfam" id="PF01263">
    <property type="entry name" value="Aldose_epim"/>
    <property type="match status" value="1"/>
</dbReference>
<comment type="caution">
    <text evidence="8">The sequence shown here is derived from an EMBL/GenBank/DDBJ whole genome shotgun (WGS) entry which is preliminary data.</text>
</comment>
<dbReference type="Gene3D" id="2.70.98.10">
    <property type="match status" value="1"/>
</dbReference>
<name>A0A1Y2HWM0_9FUNG</name>
<evidence type="ECO:0000256" key="2">
    <source>
        <dbReference type="ARBA" id="ARBA00005866"/>
    </source>
</evidence>
<dbReference type="InterPro" id="IPR025532">
    <property type="entry name" value="G6P_1-epimerase"/>
</dbReference>
<dbReference type="InterPro" id="IPR011013">
    <property type="entry name" value="Gal_mutarotase_sf_dom"/>
</dbReference>
<dbReference type="SUPFAM" id="SSF74650">
    <property type="entry name" value="Galactose mutarotase-like"/>
    <property type="match status" value="1"/>
</dbReference>
<evidence type="ECO:0000256" key="6">
    <source>
        <dbReference type="PIRSR" id="PIRSR016020-1"/>
    </source>
</evidence>
<feature type="binding site" evidence="7">
    <location>
        <position position="80"/>
    </location>
    <ligand>
        <name>substrate</name>
    </ligand>
</feature>
<evidence type="ECO:0000313" key="8">
    <source>
        <dbReference type="EMBL" id="ORZ37552.1"/>
    </source>
</evidence>
<dbReference type="OrthoDB" id="1659429at2759"/>
<feature type="binding site" evidence="7">
    <location>
        <position position="57"/>
    </location>
    <ligand>
        <name>substrate</name>
    </ligand>
</feature>
<feature type="binding site" evidence="7">
    <location>
        <position position="75"/>
    </location>
    <ligand>
        <name>substrate</name>
    </ligand>
</feature>
<feature type="active site" evidence="6">
    <location>
        <position position="156"/>
    </location>
</feature>
<evidence type="ECO:0000256" key="5">
    <source>
        <dbReference type="PIRNR" id="PIRNR016020"/>
    </source>
</evidence>
<reference evidence="8 9" key="1">
    <citation type="submission" date="2016-07" db="EMBL/GenBank/DDBJ databases">
        <title>Pervasive Adenine N6-methylation of Active Genes in Fungi.</title>
        <authorList>
            <consortium name="DOE Joint Genome Institute"/>
            <person name="Mondo S.J."/>
            <person name="Dannebaum R.O."/>
            <person name="Kuo R.C."/>
            <person name="Labutti K."/>
            <person name="Haridas S."/>
            <person name="Kuo A."/>
            <person name="Salamov A."/>
            <person name="Ahrendt S.R."/>
            <person name="Lipzen A."/>
            <person name="Sullivan W."/>
            <person name="Andreopoulos W.B."/>
            <person name="Clum A."/>
            <person name="Lindquist E."/>
            <person name="Daum C."/>
            <person name="Ramamoorthy G.K."/>
            <person name="Gryganskyi A."/>
            <person name="Culley D."/>
            <person name="Magnuson J.K."/>
            <person name="James T.Y."/>
            <person name="O'Malley M.A."/>
            <person name="Stajich J.E."/>
            <person name="Spatafora J.W."/>
            <person name="Visel A."/>
            <person name="Grigoriev I.V."/>
        </authorList>
    </citation>
    <scope>NUCLEOTIDE SEQUENCE [LARGE SCALE GENOMIC DNA]</scope>
    <source>
        <strain evidence="8 9">PL171</strain>
    </source>
</reference>
<comment type="function">
    <text evidence="5">Catalyzes the interconversion between the alpha and beta anomers from at least three hexose 6-phosphate sugars (Glc6P, Gal6P, and Man6P).</text>
</comment>
<organism evidence="8 9">
    <name type="scientific">Catenaria anguillulae PL171</name>
    <dbReference type="NCBI Taxonomy" id="765915"/>
    <lineage>
        <taxon>Eukaryota</taxon>
        <taxon>Fungi</taxon>
        <taxon>Fungi incertae sedis</taxon>
        <taxon>Blastocladiomycota</taxon>
        <taxon>Blastocladiomycetes</taxon>
        <taxon>Blastocladiales</taxon>
        <taxon>Catenariaceae</taxon>
        <taxon>Catenaria</taxon>
    </lineage>
</organism>
<evidence type="ECO:0000256" key="3">
    <source>
        <dbReference type="ARBA" id="ARBA00012083"/>
    </source>
</evidence>
<dbReference type="EMBL" id="MCFL01000012">
    <property type="protein sequence ID" value="ORZ37552.1"/>
    <property type="molecule type" value="Genomic_DNA"/>
</dbReference>
<protein>
    <recommendedName>
        <fullName evidence="3 5">Glucose-6-phosphate 1-epimerase</fullName>
        <ecNumber evidence="3 5">5.1.3.15</ecNumber>
    </recommendedName>
</protein>
<accession>A0A1Y2HWM0</accession>
<evidence type="ECO:0000256" key="1">
    <source>
        <dbReference type="ARBA" id="ARBA00001096"/>
    </source>
</evidence>
<dbReference type="PANTHER" id="PTHR11122">
    <property type="entry name" value="APOSPORY-ASSOCIATED PROTEIN C-RELATED"/>
    <property type="match status" value="1"/>
</dbReference>
<dbReference type="CDD" id="cd09020">
    <property type="entry name" value="D-hex-6-P-epi_like"/>
    <property type="match status" value="1"/>
</dbReference>
<proteinExistence type="inferred from homology"/>
<gene>
    <name evidence="8" type="ORF">BCR44DRAFT_81714</name>
</gene>
<dbReference type="GO" id="GO:0030246">
    <property type="term" value="F:carbohydrate binding"/>
    <property type="evidence" value="ECO:0007669"/>
    <property type="project" value="UniProtKB-UniRule"/>
</dbReference>
<dbReference type="PIRSF" id="PIRSF016020">
    <property type="entry name" value="PHexose_mutarotase"/>
    <property type="match status" value="1"/>
</dbReference>
<dbReference type="AlphaFoldDB" id="A0A1Y2HWM0"/>
<dbReference type="GO" id="GO:0005737">
    <property type="term" value="C:cytoplasm"/>
    <property type="evidence" value="ECO:0007669"/>
    <property type="project" value="TreeGrafter"/>
</dbReference>